<gene>
    <name evidence="5" type="ORF">MNBD_GAMMA11-2164</name>
</gene>
<dbReference type="SMART" id="SM00858">
    <property type="entry name" value="SAF"/>
    <property type="match status" value="1"/>
</dbReference>
<dbReference type="InterPro" id="IPR017585">
    <property type="entry name" value="SAF_FlgA"/>
</dbReference>
<sequence>MNHKSAISSRHSFICLFFLSSALSTSTAFAKPAPQPPAIESHSHIIQTSRQFLDANIDASAYSRVEIKMGHLDPRLRLTKCEVPLTTSLAAGSRFAGKTTVHIRCSGAAPWTAFLSSHIRLYANVIKTAQPLTRGHILQKSDLIEGEENLGQLKYGFFTETQNLLGKQLTRRLPQNKIIKANYIKSPTLIKRGELVSIIAENSGYSVKMTGTAMMNGARGERIRVKNLSSKRIIEGIVKASGVVSIN</sequence>
<dbReference type="InterPro" id="IPR013974">
    <property type="entry name" value="SAF"/>
</dbReference>
<keyword evidence="5" id="KW-0282">Flagellum</keyword>
<evidence type="ECO:0000256" key="2">
    <source>
        <dbReference type="ARBA" id="ARBA00022729"/>
    </source>
</evidence>
<evidence type="ECO:0000256" key="1">
    <source>
        <dbReference type="ARBA" id="ARBA00004418"/>
    </source>
</evidence>
<comment type="subcellular location">
    <subcellularLocation>
        <location evidence="1">Periplasm</location>
    </subcellularLocation>
</comment>
<protein>
    <submittedName>
        <fullName evidence="5">Flagellar basal-body P-ring formation protein FlgA</fullName>
    </submittedName>
</protein>
<dbReference type="Gene3D" id="2.30.30.760">
    <property type="match status" value="1"/>
</dbReference>
<dbReference type="AlphaFoldDB" id="A0A3B0X894"/>
<dbReference type="Pfam" id="PF17656">
    <property type="entry name" value="ChapFlgA_N"/>
    <property type="match status" value="1"/>
</dbReference>
<dbReference type="InterPro" id="IPR041231">
    <property type="entry name" value="FlgA_N"/>
</dbReference>
<reference evidence="5" key="1">
    <citation type="submission" date="2018-06" db="EMBL/GenBank/DDBJ databases">
        <authorList>
            <person name="Zhirakovskaya E."/>
        </authorList>
    </citation>
    <scope>NUCLEOTIDE SEQUENCE</scope>
</reference>
<proteinExistence type="predicted"/>
<dbReference type="InterPro" id="IPR039246">
    <property type="entry name" value="Flagellar_FlgA"/>
</dbReference>
<dbReference type="CDD" id="cd11614">
    <property type="entry name" value="SAF_CpaB_FlgA_like"/>
    <property type="match status" value="1"/>
</dbReference>
<keyword evidence="5" id="KW-0966">Cell projection</keyword>
<evidence type="ECO:0000313" key="5">
    <source>
        <dbReference type="EMBL" id="VAW63981.1"/>
    </source>
</evidence>
<dbReference type="PANTHER" id="PTHR36307">
    <property type="entry name" value="FLAGELLA BASAL BODY P-RING FORMATION PROTEIN FLGA"/>
    <property type="match status" value="1"/>
</dbReference>
<organism evidence="5">
    <name type="scientific">hydrothermal vent metagenome</name>
    <dbReference type="NCBI Taxonomy" id="652676"/>
    <lineage>
        <taxon>unclassified sequences</taxon>
        <taxon>metagenomes</taxon>
        <taxon>ecological metagenomes</taxon>
    </lineage>
</organism>
<feature type="domain" description="SAF" evidence="4">
    <location>
        <begin position="123"/>
        <end position="185"/>
    </location>
</feature>
<keyword evidence="2" id="KW-0732">Signal</keyword>
<name>A0A3B0X894_9ZZZZ</name>
<dbReference type="PANTHER" id="PTHR36307:SF1">
    <property type="entry name" value="FLAGELLA BASAL BODY P-RING FORMATION PROTEIN FLGA"/>
    <property type="match status" value="1"/>
</dbReference>
<dbReference type="Gene3D" id="3.90.1210.10">
    <property type="entry name" value="Antifreeze-like/N-acetylneuraminic acid synthase C-terminal domain"/>
    <property type="match status" value="1"/>
</dbReference>
<dbReference type="GO" id="GO:0044780">
    <property type="term" value="P:bacterial-type flagellum assembly"/>
    <property type="evidence" value="ECO:0007669"/>
    <property type="project" value="InterPro"/>
</dbReference>
<dbReference type="EMBL" id="UOFG01000217">
    <property type="protein sequence ID" value="VAW63981.1"/>
    <property type="molecule type" value="Genomic_DNA"/>
</dbReference>
<dbReference type="GO" id="GO:0042597">
    <property type="term" value="C:periplasmic space"/>
    <property type="evidence" value="ECO:0007669"/>
    <property type="project" value="UniProtKB-SubCell"/>
</dbReference>
<keyword evidence="3" id="KW-0574">Periplasm</keyword>
<accession>A0A3B0X894</accession>
<evidence type="ECO:0000259" key="4">
    <source>
        <dbReference type="SMART" id="SM00858"/>
    </source>
</evidence>
<keyword evidence="5" id="KW-0969">Cilium</keyword>
<dbReference type="NCBIfam" id="TIGR03170">
    <property type="entry name" value="flgA_cterm"/>
    <property type="match status" value="1"/>
</dbReference>
<dbReference type="Pfam" id="PF13144">
    <property type="entry name" value="ChapFlgA"/>
    <property type="match status" value="1"/>
</dbReference>
<evidence type="ECO:0000256" key="3">
    <source>
        <dbReference type="ARBA" id="ARBA00022764"/>
    </source>
</evidence>